<keyword evidence="1" id="KW-0732">Signal</keyword>
<dbReference type="GO" id="GO:0016787">
    <property type="term" value="F:hydrolase activity"/>
    <property type="evidence" value="ECO:0007669"/>
    <property type="project" value="UniProtKB-KW"/>
</dbReference>
<dbReference type="PANTHER" id="PTHR10161">
    <property type="entry name" value="TARTRATE-RESISTANT ACID PHOSPHATASE TYPE 5"/>
    <property type="match status" value="1"/>
</dbReference>
<dbReference type="EMBL" id="CP021425">
    <property type="protein sequence ID" value="ARU55341.1"/>
    <property type="molecule type" value="Genomic_DNA"/>
</dbReference>
<sequence length="445" mass="49150">MQIRSSLMRSHRAWLFGAVVILAGCDFEVEVSGSGRVVSDPAGIDCRAESGSCIVEDYEKLGDGNDKVVTRLTAIADEGAVLSHWEGDCAKTKHNNCYVPMSGDLFVKAVFKPMHYANDPVPQTPVRFVALGDTGEGNLAQYLVADAIWDVCEAKGGCDFAIGLGDNIYDENPLHTSDTAFDQKFELPYQKLEFPFYMSLGNHDNDLIIDGTGGSNIAGDVQVEYTYRENKLSDKWQLPDRYYHFGAPLGSTAGERVIDFFVLDSNPLNSAPDINPEYEINAYKAAQGAWLDGALAVSSAPWKMAYTHHPYVSNGSHGNAGRYDRLLPLEPVSARISGEIYRQWFEQHVCGKIDLFIAGHDHDLQMLKSVPECGKTFFIISGAGAKSRSIDDAMRNVSYWQEGDTTGFFLLETKGNTLFVTAYTVDGDTGDYRVAYENVMQRRVD</sequence>
<dbReference type="InterPro" id="IPR051558">
    <property type="entry name" value="Metallophosphoesterase_PAP"/>
</dbReference>
<dbReference type="OrthoDB" id="9809781at2"/>
<dbReference type="SUPFAM" id="SSF56300">
    <property type="entry name" value="Metallo-dependent phosphatases"/>
    <property type="match status" value="1"/>
</dbReference>
<dbReference type="PANTHER" id="PTHR10161:SF14">
    <property type="entry name" value="TARTRATE-RESISTANT ACID PHOSPHATASE TYPE 5"/>
    <property type="match status" value="1"/>
</dbReference>
<dbReference type="RefSeq" id="WP_087460460.1">
    <property type="nucleotide sequence ID" value="NZ_CP021425.1"/>
</dbReference>
<dbReference type="InterPro" id="IPR004843">
    <property type="entry name" value="Calcineurin-like_PHP"/>
</dbReference>
<dbReference type="KEGG" id="ome:OLMES_1259"/>
<keyword evidence="5" id="KW-1185">Reference proteome</keyword>
<gene>
    <name evidence="4" type="ORF">OLMES_1259</name>
</gene>
<organism evidence="4 5">
    <name type="scientific">Oleiphilus messinensis</name>
    <dbReference type="NCBI Taxonomy" id="141451"/>
    <lineage>
        <taxon>Bacteria</taxon>
        <taxon>Pseudomonadati</taxon>
        <taxon>Pseudomonadota</taxon>
        <taxon>Gammaproteobacteria</taxon>
        <taxon>Oceanospirillales</taxon>
        <taxon>Oleiphilaceae</taxon>
        <taxon>Oleiphilus</taxon>
    </lineage>
</organism>
<dbReference type="Pfam" id="PF00149">
    <property type="entry name" value="Metallophos"/>
    <property type="match status" value="1"/>
</dbReference>
<protein>
    <recommendedName>
        <fullName evidence="3">Calcineurin-like phosphoesterase domain-containing protein</fullName>
    </recommendedName>
</protein>
<dbReference type="InterPro" id="IPR029052">
    <property type="entry name" value="Metallo-depent_PP-like"/>
</dbReference>
<dbReference type="AlphaFoldDB" id="A0A1Y0I4K5"/>
<evidence type="ECO:0000256" key="2">
    <source>
        <dbReference type="ARBA" id="ARBA00022801"/>
    </source>
</evidence>
<dbReference type="Proteomes" id="UP000196027">
    <property type="component" value="Chromosome"/>
</dbReference>
<evidence type="ECO:0000256" key="1">
    <source>
        <dbReference type="ARBA" id="ARBA00022729"/>
    </source>
</evidence>
<feature type="domain" description="Calcineurin-like phosphoesterase" evidence="3">
    <location>
        <begin position="127"/>
        <end position="362"/>
    </location>
</feature>
<keyword evidence="2" id="KW-0378">Hydrolase</keyword>
<dbReference type="Gene3D" id="3.60.21.10">
    <property type="match status" value="1"/>
</dbReference>
<evidence type="ECO:0000313" key="5">
    <source>
        <dbReference type="Proteomes" id="UP000196027"/>
    </source>
</evidence>
<evidence type="ECO:0000313" key="4">
    <source>
        <dbReference type="EMBL" id="ARU55341.1"/>
    </source>
</evidence>
<dbReference type="PROSITE" id="PS51257">
    <property type="entry name" value="PROKAR_LIPOPROTEIN"/>
    <property type="match status" value="1"/>
</dbReference>
<reference evidence="4 5" key="1">
    <citation type="submission" date="2017-05" db="EMBL/GenBank/DDBJ databases">
        <title>Genomic insights into alkan degradation activity of Oleiphilus messinensis.</title>
        <authorList>
            <person name="Kozyavkin S.A."/>
            <person name="Slesarev A.I."/>
            <person name="Golyshin P.N."/>
            <person name="Korzhenkov A."/>
            <person name="Golyshina O.N."/>
            <person name="Toshchakov S.V."/>
        </authorList>
    </citation>
    <scope>NUCLEOTIDE SEQUENCE [LARGE SCALE GENOMIC DNA]</scope>
    <source>
        <strain evidence="4 5">ME102</strain>
    </source>
</reference>
<name>A0A1Y0I4K5_9GAMM</name>
<proteinExistence type="predicted"/>
<evidence type="ECO:0000259" key="3">
    <source>
        <dbReference type="Pfam" id="PF00149"/>
    </source>
</evidence>
<accession>A0A1Y0I4K5</accession>